<gene>
    <name evidence="1" type="ORF">SAMN00120144_4096</name>
</gene>
<organism evidence="1 2">
    <name type="scientific">Hymenobacter roseosalivarius DSM 11622</name>
    <dbReference type="NCBI Taxonomy" id="645990"/>
    <lineage>
        <taxon>Bacteria</taxon>
        <taxon>Pseudomonadati</taxon>
        <taxon>Bacteroidota</taxon>
        <taxon>Cytophagia</taxon>
        <taxon>Cytophagales</taxon>
        <taxon>Hymenobacteraceae</taxon>
        <taxon>Hymenobacter</taxon>
    </lineage>
</organism>
<keyword evidence="2" id="KW-1185">Reference proteome</keyword>
<dbReference type="AlphaFoldDB" id="A0A1W1VQ00"/>
<accession>A0A1W1VQ00</accession>
<reference evidence="1 2" key="1">
    <citation type="submission" date="2017-04" db="EMBL/GenBank/DDBJ databases">
        <authorList>
            <person name="Afonso C.L."/>
            <person name="Miller P.J."/>
            <person name="Scott M.A."/>
            <person name="Spackman E."/>
            <person name="Goraichik I."/>
            <person name="Dimitrov K.M."/>
            <person name="Suarez D.L."/>
            <person name="Swayne D.E."/>
        </authorList>
    </citation>
    <scope>NUCLEOTIDE SEQUENCE [LARGE SCALE GENOMIC DNA]</scope>
    <source>
        <strain evidence="1 2">DSM 11622</strain>
    </source>
</reference>
<proteinExistence type="predicted"/>
<evidence type="ECO:0000313" key="2">
    <source>
        <dbReference type="Proteomes" id="UP000192266"/>
    </source>
</evidence>
<dbReference type="EMBL" id="FWWW01000069">
    <property type="protein sequence ID" value="SMB95455.1"/>
    <property type="molecule type" value="Genomic_DNA"/>
</dbReference>
<dbReference type="Proteomes" id="UP000192266">
    <property type="component" value="Unassembled WGS sequence"/>
</dbReference>
<dbReference type="OrthoDB" id="893408at2"/>
<evidence type="ECO:0000313" key="1">
    <source>
        <dbReference type="EMBL" id="SMB95455.1"/>
    </source>
</evidence>
<protein>
    <recommendedName>
        <fullName evidence="3">STAS/SEC14 domain-containing protein</fullName>
    </recommendedName>
</protein>
<name>A0A1W1VQ00_9BACT</name>
<dbReference type="RefSeq" id="WP_084445516.1">
    <property type="nucleotide sequence ID" value="NZ_FWWW01000069.1"/>
</dbReference>
<evidence type="ECO:0008006" key="3">
    <source>
        <dbReference type="Google" id="ProtNLM"/>
    </source>
</evidence>
<sequence>MAMHSLFDSPHLTLWHDCTNQWLYVEWKGKQELEVIKESCTYVLQHVPLTGFTKVLNDSTQAVGNWTAASEWLGRDLFPRLSAVGFTHMAWVYAVDFNSRFSIDSTLRCATSLTIVTFDDLDAACTWLQHADELQPGVVHR</sequence>